<evidence type="ECO:0000313" key="1">
    <source>
        <dbReference type="EMBL" id="KAF5404740.1"/>
    </source>
</evidence>
<protein>
    <submittedName>
        <fullName evidence="1">Uncharacterized protein</fullName>
    </submittedName>
</protein>
<accession>A0A8J4WUB9</accession>
<dbReference type="InterPro" id="IPR029071">
    <property type="entry name" value="Ubiquitin-like_domsf"/>
</dbReference>
<keyword evidence="2" id="KW-1185">Reference proteome</keyword>
<dbReference type="Proteomes" id="UP000748531">
    <property type="component" value="Unassembled WGS sequence"/>
</dbReference>
<organism evidence="1 2">
    <name type="scientific">Paragonimus heterotremus</name>
    <dbReference type="NCBI Taxonomy" id="100268"/>
    <lineage>
        <taxon>Eukaryota</taxon>
        <taxon>Metazoa</taxon>
        <taxon>Spiralia</taxon>
        <taxon>Lophotrochozoa</taxon>
        <taxon>Platyhelminthes</taxon>
        <taxon>Trematoda</taxon>
        <taxon>Digenea</taxon>
        <taxon>Plagiorchiida</taxon>
        <taxon>Troglotremata</taxon>
        <taxon>Troglotrematidae</taxon>
        <taxon>Paragonimus</taxon>
    </lineage>
</organism>
<dbReference type="AlphaFoldDB" id="A0A8J4WUB9"/>
<proteinExistence type="predicted"/>
<name>A0A8J4WUB9_9TREM</name>
<gene>
    <name evidence="1" type="ORF">PHET_01729</name>
</gene>
<dbReference type="OrthoDB" id="10354714at2759"/>
<comment type="caution">
    <text evidence="1">The sequence shown here is derived from an EMBL/GenBank/DDBJ whole genome shotgun (WGS) entry which is preliminary data.</text>
</comment>
<sequence length="72" mass="8108">MKITVINNRKEEAVVEIPDDGVLLDVKKAAEKVWGIPVNKQNITREKAASSEYIIEQEFNSQKNKLSASITH</sequence>
<dbReference type="SUPFAM" id="SSF54236">
    <property type="entry name" value="Ubiquitin-like"/>
    <property type="match status" value="1"/>
</dbReference>
<dbReference type="EMBL" id="LUCH01000602">
    <property type="protein sequence ID" value="KAF5404740.1"/>
    <property type="molecule type" value="Genomic_DNA"/>
</dbReference>
<evidence type="ECO:0000313" key="2">
    <source>
        <dbReference type="Proteomes" id="UP000748531"/>
    </source>
</evidence>
<reference evidence="1" key="1">
    <citation type="submission" date="2019-05" db="EMBL/GenBank/DDBJ databases">
        <title>Annotation for the trematode Paragonimus heterotremus.</title>
        <authorList>
            <person name="Choi Y.-J."/>
        </authorList>
    </citation>
    <scope>NUCLEOTIDE SEQUENCE</scope>
    <source>
        <strain evidence="1">LC</strain>
    </source>
</reference>